<reference evidence="3 4" key="1">
    <citation type="submission" date="2019-08" db="EMBL/GenBank/DDBJ databases">
        <title>Archaea genome.</title>
        <authorList>
            <person name="Kajale S."/>
            <person name="Shouche Y."/>
            <person name="Deshpande N."/>
            <person name="Sharma A."/>
        </authorList>
    </citation>
    <scope>NUCLEOTIDE SEQUENCE [LARGE SCALE GENOMIC DNA]</scope>
    <source>
        <strain evidence="3 4">ESP3B_9</strain>
    </source>
</reference>
<dbReference type="Proteomes" id="UP000324104">
    <property type="component" value="Unassembled WGS sequence"/>
</dbReference>
<evidence type="ECO:0000313" key="3">
    <source>
        <dbReference type="EMBL" id="TYT63766.1"/>
    </source>
</evidence>
<evidence type="ECO:0000259" key="2">
    <source>
        <dbReference type="Pfam" id="PF24042"/>
    </source>
</evidence>
<keyword evidence="4" id="KW-1185">Reference proteome</keyword>
<dbReference type="InterPro" id="IPR055775">
    <property type="entry name" value="DUF7351"/>
</dbReference>
<dbReference type="RefSeq" id="WP_149079573.1">
    <property type="nucleotide sequence ID" value="NZ_VTAW01000001.1"/>
</dbReference>
<evidence type="ECO:0000313" key="4">
    <source>
        <dbReference type="Proteomes" id="UP000324104"/>
    </source>
</evidence>
<comment type="caution">
    <text evidence="3">The sequence shown here is derived from an EMBL/GenBank/DDBJ whole genome shotgun (WGS) entry which is preliminary data.</text>
</comment>
<accession>A0A5D5AQ75</accession>
<dbReference type="Pfam" id="PF24038">
    <property type="entry name" value="DUF7347"/>
    <property type="match status" value="1"/>
</dbReference>
<dbReference type="Pfam" id="PF24042">
    <property type="entry name" value="DUF7351"/>
    <property type="match status" value="1"/>
</dbReference>
<dbReference type="InterPro" id="IPR055771">
    <property type="entry name" value="DUF7347"/>
</dbReference>
<feature type="domain" description="DUF7347" evidence="1">
    <location>
        <begin position="8"/>
        <end position="91"/>
    </location>
</feature>
<dbReference type="AlphaFoldDB" id="A0A5D5AQ75"/>
<protein>
    <submittedName>
        <fullName evidence="3">Helix-turn-helix transcriptional regulator</fullName>
    </submittedName>
</protein>
<dbReference type="InterPro" id="IPR036388">
    <property type="entry name" value="WH-like_DNA-bd_sf"/>
</dbReference>
<feature type="domain" description="DUF7351" evidence="2">
    <location>
        <begin position="110"/>
        <end position="287"/>
    </location>
</feature>
<sequence length="301" mass="33938">MPNEEEAADAFGVLADPTRIAILRAFAEALDRVELGTDEPMPVLSFSDVYERVEIDSTSQLSYHLEKLDGTYLRHTEEGWQFTFAGESIVRLFLSGAYAGDVEFEPVDVDGQCPFCDAEALQVVVDDLALLRECDDCGRRMDGIQVTPAQIRDRDPESLLASAKAGRMALFWQFRENVCDECGGAIDLEFHDRDAGSVLEWSVRGRCRQCWRVVHGPPSIWLATHPASMGFHWDNGIDIRTLGFRDLIERLESGDWQSERVGEGEYEITYRVDEAELRLTADDDLSVLRAERVRRDSVPDA</sequence>
<organism evidence="3 4">
    <name type="scientific">Natrialba swarupiae</name>
    <dbReference type="NCBI Taxonomy" id="2448032"/>
    <lineage>
        <taxon>Archaea</taxon>
        <taxon>Methanobacteriati</taxon>
        <taxon>Methanobacteriota</taxon>
        <taxon>Stenosarchaea group</taxon>
        <taxon>Halobacteria</taxon>
        <taxon>Halobacteriales</taxon>
        <taxon>Natrialbaceae</taxon>
        <taxon>Natrialba</taxon>
    </lineage>
</organism>
<name>A0A5D5AQ75_9EURY</name>
<evidence type="ECO:0000259" key="1">
    <source>
        <dbReference type="Pfam" id="PF24038"/>
    </source>
</evidence>
<proteinExistence type="predicted"/>
<gene>
    <name evidence="3" type="ORF">FYC77_00650</name>
</gene>
<dbReference type="EMBL" id="VTAW01000001">
    <property type="protein sequence ID" value="TYT63766.1"/>
    <property type="molecule type" value="Genomic_DNA"/>
</dbReference>
<dbReference type="Gene3D" id="1.10.10.10">
    <property type="entry name" value="Winged helix-like DNA-binding domain superfamily/Winged helix DNA-binding domain"/>
    <property type="match status" value="1"/>
</dbReference>